<evidence type="ECO:0000313" key="2">
    <source>
        <dbReference type="Proteomes" id="UP000229756"/>
    </source>
</evidence>
<gene>
    <name evidence="1" type="ORF">CO058_01475</name>
</gene>
<comment type="caution">
    <text evidence="1">The sequence shown here is derived from an EMBL/GenBank/DDBJ whole genome shotgun (WGS) entry which is preliminary data.</text>
</comment>
<evidence type="ECO:0000313" key="1">
    <source>
        <dbReference type="EMBL" id="PJC23831.1"/>
    </source>
</evidence>
<proteinExistence type="predicted"/>
<organism evidence="1 2">
    <name type="scientific">candidate division WWE3 bacterium CG_4_9_14_0_2_um_filter_35_11</name>
    <dbReference type="NCBI Taxonomy" id="1975077"/>
    <lineage>
        <taxon>Bacteria</taxon>
        <taxon>Katanobacteria</taxon>
    </lineage>
</organism>
<dbReference type="EMBL" id="PFSJ01000010">
    <property type="protein sequence ID" value="PJC23831.1"/>
    <property type="molecule type" value="Genomic_DNA"/>
</dbReference>
<sequence length="92" mass="10515">MAIVIMNSTEVRKNFFTILDRVVNEGVEVIVENKNLSSNVRIIVDKLKVKKKKSKMDILDSLYGSLKSEIPYNPDETALAHELYAKSFLDKK</sequence>
<accession>A0A2M8EM71</accession>
<protein>
    <submittedName>
        <fullName evidence="1">Uncharacterized protein</fullName>
    </submittedName>
</protein>
<name>A0A2M8EM71_UNCKA</name>
<dbReference type="AlphaFoldDB" id="A0A2M8EM71"/>
<reference evidence="2" key="1">
    <citation type="submission" date="2017-09" db="EMBL/GenBank/DDBJ databases">
        <title>Depth-based differentiation of microbial function through sediment-hosted aquifers and enrichment of novel symbionts in the deep terrestrial subsurface.</title>
        <authorList>
            <person name="Probst A.J."/>
            <person name="Ladd B."/>
            <person name="Jarett J.K."/>
            <person name="Geller-Mcgrath D.E."/>
            <person name="Sieber C.M.K."/>
            <person name="Emerson J.B."/>
            <person name="Anantharaman K."/>
            <person name="Thomas B.C."/>
            <person name="Malmstrom R."/>
            <person name="Stieglmeier M."/>
            <person name="Klingl A."/>
            <person name="Woyke T."/>
            <person name="Ryan C.M."/>
            <person name="Banfield J.F."/>
        </authorList>
    </citation>
    <scope>NUCLEOTIDE SEQUENCE [LARGE SCALE GENOMIC DNA]</scope>
</reference>
<dbReference type="Proteomes" id="UP000229756">
    <property type="component" value="Unassembled WGS sequence"/>
</dbReference>